<evidence type="ECO:0000259" key="19">
    <source>
        <dbReference type="PROSITE" id="PS51194"/>
    </source>
</evidence>
<dbReference type="Pfam" id="PF16124">
    <property type="entry name" value="RecQ_Zn_bind"/>
    <property type="match status" value="1"/>
</dbReference>
<evidence type="ECO:0000256" key="12">
    <source>
        <dbReference type="ARBA" id="ARBA00023172"/>
    </source>
</evidence>
<dbReference type="InterPro" id="IPR010997">
    <property type="entry name" value="HRDC-like_sf"/>
</dbReference>
<dbReference type="Gene3D" id="3.40.50.300">
    <property type="entry name" value="P-loop containing nucleotide triphosphate hydrolases"/>
    <property type="match status" value="2"/>
</dbReference>
<feature type="domain" description="HRDC" evidence="17">
    <location>
        <begin position="516"/>
        <end position="596"/>
    </location>
</feature>
<dbReference type="SUPFAM" id="SSF48371">
    <property type="entry name" value="ARM repeat"/>
    <property type="match status" value="1"/>
</dbReference>
<comment type="cofactor">
    <cofactor evidence="2">
        <name>Zn(2+)</name>
        <dbReference type="ChEBI" id="CHEBI:29105"/>
    </cofactor>
</comment>
<dbReference type="GO" id="GO:0005524">
    <property type="term" value="F:ATP binding"/>
    <property type="evidence" value="ECO:0007669"/>
    <property type="project" value="UniProtKB-KW"/>
</dbReference>
<dbReference type="InterPro" id="IPR002121">
    <property type="entry name" value="HRDC_dom"/>
</dbReference>
<dbReference type="InterPro" id="IPR036388">
    <property type="entry name" value="WH-like_DNA-bd_sf"/>
</dbReference>
<evidence type="ECO:0000256" key="6">
    <source>
        <dbReference type="ARBA" id="ARBA00022763"/>
    </source>
</evidence>
<dbReference type="AlphaFoldDB" id="A0AAU9D4R6"/>
<dbReference type="NCBIfam" id="TIGR00614">
    <property type="entry name" value="recQ_fam"/>
    <property type="match status" value="1"/>
</dbReference>
<dbReference type="RefSeq" id="WP_307903886.1">
    <property type="nucleotide sequence ID" value="NZ_AP027059.1"/>
</dbReference>
<dbReference type="InterPro" id="IPR016024">
    <property type="entry name" value="ARM-type_fold"/>
</dbReference>
<dbReference type="Gene3D" id="1.10.150.80">
    <property type="entry name" value="HRDC domain"/>
    <property type="match status" value="1"/>
</dbReference>
<evidence type="ECO:0000259" key="17">
    <source>
        <dbReference type="PROSITE" id="PS50967"/>
    </source>
</evidence>
<dbReference type="Pfam" id="PF00570">
    <property type="entry name" value="HRDC"/>
    <property type="match status" value="1"/>
</dbReference>
<evidence type="ECO:0000256" key="16">
    <source>
        <dbReference type="NCBIfam" id="TIGR01389"/>
    </source>
</evidence>
<evidence type="ECO:0000256" key="10">
    <source>
        <dbReference type="ARBA" id="ARBA00022840"/>
    </source>
</evidence>
<evidence type="ECO:0000256" key="8">
    <source>
        <dbReference type="ARBA" id="ARBA00022806"/>
    </source>
</evidence>
<dbReference type="NCBIfam" id="TIGR01389">
    <property type="entry name" value="recQ"/>
    <property type="match status" value="1"/>
</dbReference>
<dbReference type="GO" id="GO:0006281">
    <property type="term" value="P:DNA repair"/>
    <property type="evidence" value="ECO:0007669"/>
    <property type="project" value="UniProtKB-KW"/>
</dbReference>
<comment type="similarity">
    <text evidence="3">Belongs to the helicase family. RecQ subfamily.</text>
</comment>
<evidence type="ECO:0000313" key="21">
    <source>
        <dbReference type="Proteomes" id="UP001321582"/>
    </source>
</evidence>
<evidence type="ECO:0000256" key="11">
    <source>
        <dbReference type="ARBA" id="ARBA00023125"/>
    </source>
</evidence>
<organism evidence="20 21">
    <name type="scientific">Haliovirga abyssi</name>
    <dbReference type="NCBI Taxonomy" id="2996794"/>
    <lineage>
        <taxon>Bacteria</taxon>
        <taxon>Fusobacteriati</taxon>
        <taxon>Fusobacteriota</taxon>
        <taxon>Fusobacteriia</taxon>
        <taxon>Fusobacteriales</taxon>
        <taxon>Haliovirgaceae</taxon>
        <taxon>Haliovirga</taxon>
    </lineage>
</organism>
<dbReference type="SMART" id="SM00487">
    <property type="entry name" value="DEXDc"/>
    <property type="match status" value="1"/>
</dbReference>
<evidence type="ECO:0000313" key="20">
    <source>
        <dbReference type="EMBL" id="BDU51041.1"/>
    </source>
</evidence>
<dbReference type="GO" id="GO:0006260">
    <property type="term" value="P:DNA replication"/>
    <property type="evidence" value="ECO:0007669"/>
    <property type="project" value="InterPro"/>
</dbReference>
<evidence type="ECO:0000256" key="15">
    <source>
        <dbReference type="ARBA" id="ARBA00034617"/>
    </source>
</evidence>
<dbReference type="InterPro" id="IPR006293">
    <property type="entry name" value="DNA_helicase_ATP-dep_RecQ_bac"/>
</dbReference>
<evidence type="ECO:0000256" key="14">
    <source>
        <dbReference type="ARBA" id="ARBA00023235"/>
    </source>
</evidence>
<keyword evidence="14" id="KW-0413">Isomerase</keyword>
<keyword evidence="21" id="KW-1185">Reference proteome</keyword>
<dbReference type="GO" id="GO:0005737">
    <property type="term" value="C:cytoplasm"/>
    <property type="evidence" value="ECO:0007669"/>
    <property type="project" value="TreeGrafter"/>
</dbReference>
<dbReference type="Pfam" id="PF09382">
    <property type="entry name" value="RQC"/>
    <property type="match status" value="1"/>
</dbReference>
<protein>
    <recommendedName>
        <fullName evidence="16">DNA helicase RecQ</fullName>
        <ecNumber evidence="16">5.6.2.4</ecNumber>
    </recommendedName>
</protein>
<dbReference type="SMART" id="SM00490">
    <property type="entry name" value="HELICc"/>
    <property type="match status" value="1"/>
</dbReference>
<dbReference type="InterPro" id="IPR032284">
    <property type="entry name" value="RecQ_Zn-bd"/>
</dbReference>
<dbReference type="FunFam" id="3.40.50.300:FF:000296">
    <property type="entry name" value="ATP-dependent DNA helicase RecQ"/>
    <property type="match status" value="1"/>
</dbReference>
<sequence>MLKEAEKILKKYYGYDSFRKGQIKVVESILSKKDTIGILPTGGGKSICYQIPAMIFEGIAVVVSPLISLMKDQVDSIINLGLSAVYLNSSQTAKERNRIINEISMGIHKIIYVAPERLDSEEFINALNYNKLSLLAIDEAHCISQWGHDFRKSYLKIPEFIDRLKNRPVIGVFTATATPEVRKDIIKKLSLKNFNEYVNGFERENLYFEVIKGIDKKNYVLEYLKNNEGKSGIIYVATRKDVDKLYELLLDKKYLVGKYHAGLKDREKEYYQDEFIYDRIKIMVATNAFGMGIDKSNVNFVIHYNMPKDIESYYQEAGRAGRDGERAECILLYSPKDVMLQRYFIENNEFQANPEIIESKYEKLQYMNNYTTTSMCLKKYILSYFGEDIIEEKCGMCSNCNENIEKQDITVEAQKIFSCIGRVNQNLGMTMIANILKGSKSKKVIANRWDRITTYGLMSEYSVKDIKAMINLLIGDGYLEVTKGEYPVLKLSDLSYNVLKKGEKVYKNVIKIEKKVEANEELMRLLKEKRTEIASRENVPPYIIFSDNTLVEMSEYQPLTKNEFLRVKGVGEIKYERYGELFLDIIKKYIYEFDEENKVLDGTMVELDDEIAEDIIELPVLNDSETKKEDFKSTEGNNDAINEEIEDKKIINNEKSEMKIKAIKEMTIKELGKSKLKEAIGHCIKYLYSEDLDEIKESIISIGNLAEDYRSECKILIPVLEEKLNSENLDIQIEAKRSLEKVK</sequence>
<keyword evidence="8 20" id="KW-0347">Helicase</keyword>
<comment type="catalytic activity">
    <reaction evidence="15">
        <text>Couples ATP hydrolysis with the unwinding of duplex DNA by translocating in the 3'-5' direction.</text>
        <dbReference type="EC" id="5.6.2.4"/>
    </reaction>
</comment>
<dbReference type="InterPro" id="IPR011545">
    <property type="entry name" value="DEAD/DEAH_box_helicase_dom"/>
</dbReference>
<keyword evidence="7" id="KW-0378">Hydrolase</keyword>
<evidence type="ECO:0000259" key="18">
    <source>
        <dbReference type="PROSITE" id="PS51192"/>
    </source>
</evidence>
<dbReference type="GO" id="GO:0003677">
    <property type="term" value="F:DNA binding"/>
    <property type="evidence" value="ECO:0007669"/>
    <property type="project" value="UniProtKB-KW"/>
</dbReference>
<evidence type="ECO:0000256" key="2">
    <source>
        <dbReference type="ARBA" id="ARBA00001947"/>
    </source>
</evidence>
<dbReference type="SUPFAM" id="SSF52540">
    <property type="entry name" value="P-loop containing nucleoside triphosphate hydrolases"/>
    <property type="match status" value="1"/>
</dbReference>
<keyword evidence="5" id="KW-0547">Nucleotide-binding</keyword>
<dbReference type="GO" id="GO:0009432">
    <property type="term" value="P:SOS response"/>
    <property type="evidence" value="ECO:0007669"/>
    <property type="project" value="UniProtKB-UniRule"/>
</dbReference>
<dbReference type="PANTHER" id="PTHR13710">
    <property type="entry name" value="DNA HELICASE RECQ FAMILY MEMBER"/>
    <property type="match status" value="1"/>
</dbReference>
<dbReference type="GO" id="GO:0016787">
    <property type="term" value="F:hydrolase activity"/>
    <property type="evidence" value="ECO:0007669"/>
    <property type="project" value="UniProtKB-KW"/>
</dbReference>
<dbReference type="GO" id="GO:0043138">
    <property type="term" value="F:3'-5' DNA helicase activity"/>
    <property type="evidence" value="ECO:0007669"/>
    <property type="project" value="UniProtKB-EC"/>
</dbReference>
<dbReference type="GO" id="GO:0006310">
    <property type="term" value="P:DNA recombination"/>
    <property type="evidence" value="ECO:0007669"/>
    <property type="project" value="UniProtKB-UniRule"/>
</dbReference>
<dbReference type="KEGG" id="haby:HLVA_16100"/>
<dbReference type="Pfam" id="PF00271">
    <property type="entry name" value="Helicase_C"/>
    <property type="match status" value="1"/>
</dbReference>
<evidence type="ECO:0000256" key="9">
    <source>
        <dbReference type="ARBA" id="ARBA00022833"/>
    </source>
</evidence>
<dbReference type="SMART" id="SM00341">
    <property type="entry name" value="HRDC"/>
    <property type="match status" value="1"/>
</dbReference>
<dbReference type="SUPFAM" id="SSF46785">
    <property type="entry name" value="Winged helix' DNA-binding domain"/>
    <property type="match status" value="1"/>
</dbReference>
<evidence type="ECO:0000256" key="7">
    <source>
        <dbReference type="ARBA" id="ARBA00022801"/>
    </source>
</evidence>
<dbReference type="InterPro" id="IPR027417">
    <property type="entry name" value="P-loop_NTPase"/>
</dbReference>
<dbReference type="InterPro" id="IPR044876">
    <property type="entry name" value="HRDC_dom_sf"/>
</dbReference>
<evidence type="ECO:0000256" key="3">
    <source>
        <dbReference type="ARBA" id="ARBA00005446"/>
    </source>
</evidence>
<dbReference type="PROSITE" id="PS50967">
    <property type="entry name" value="HRDC"/>
    <property type="match status" value="1"/>
</dbReference>
<evidence type="ECO:0000256" key="5">
    <source>
        <dbReference type="ARBA" id="ARBA00022741"/>
    </source>
</evidence>
<dbReference type="SUPFAM" id="SSF47819">
    <property type="entry name" value="HRDC-like"/>
    <property type="match status" value="1"/>
</dbReference>
<feature type="domain" description="Helicase C-terminal" evidence="19">
    <location>
        <begin position="216"/>
        <end position="365"/>
    </location>
</feature>
<dbReference type="GO" id="GO:0043590">
    <property type="term" value="C:bacterial nucleoid"/>
    <property type="evidence" value="ECO:0007669"/>
    <property type="project" value="TreeGrafter"/>
</dbReference>
<dbReference type="GO" id="GO:0030894">
    <property type="term" value="C:replisome"/>
    <property type="evidence" value="ECO:0007669"/>
    <property type="project" value="TreeGrafter"/>
</dbReference>
<dbReference type="InterPro" id="IPR018982">
    <property type="entry name" value="RQC_domain"/>
</dbReference>
<proteinExistence type="inferred from homology"/>
<accession>A0AAU9D4R6</accession>
<keyword evidence="13" id="KW-0234">DNA repair</keyword>
<evidence type="ECO:0000256" key="1">
    <source>
        <dbReference type="ARBA" id="ARBA00001946"/>
    </source>
</evidence>
<dbReference type="PANTHER" id="PTHR13710:SF105">
    <property type="entry name" value="ATP-DEPENDENT DNA HELICASE Q1"/>
    <property type="match status" value="1"/>
</dbReference>
<keyword evidence="10" id="KW-0067">ATP-binding</keyword>
<dbReference type="Proteomes" id="UP001321582">
    <property type="component" value="Chromosome"/>
</dbReference>
<dbReference type="CDD" id="cd17920">
    <property type="entry name" value="DEXHc_RecQ"/>
    <property type="match status" value="1"/>
</dbReference>
<dbReference type="Pfam" id="PF00270">
    <property type="entry name" value="DEAD"/>
    <property type="match status" value="1"/>
</dbReference>
<dbReference type="InterPro" id="IPR001650">
    <property type="entry name" value="Helicase_C-like"/>
</dbReference>
<dbReference type="PROSITE" id="PS51192">
    <property type="entry name" value="HELICASE_ATP_BIND_1"/>
    <property type="match status" value="1"/>
</dbReference>
<evidence type="ECO:0000256" key="13">
    <source>
        <dbReference type="ARBA" id="ARBA00023204"/>
    </source>
</evidence>
<dbReference type="GO" id="GO:0009378">
    <property type="term" value="F:four-way junction helicase activity"/>
    <property type="evidence" value="ECO:0007669"/>
    <property type="project" value="TreeGrafter"/>
</dbReference>
<gene>
    <name evidence="20" type="primary">recQ</name>
    <name evidence="20" type="ORF">HLVA_16100</name>
</gene>
<keyword evidence="6" id="KW-0227">DNA damage</keyword>
<dbReference type="Gene3D" id="1.10.10.10">
    <property type="entry name" value="Winged helix-like DNA-binding domain superfamily/Winged helix DNA-binding domain"/>
    <property type="match status" value="1"/>
</dbReference>
<comment type="cofactor">
    <cofactor evidence="1">
        <name>Mg(2+)</name>
        <dbReference type="ChEBI" id="CHEBI:18420"/>
    </cofactor>
</comment>
<keyword evidence="9" id="KW-0862">Zinc</keyword>
<keyword evidence="4" id="KW-0479">Metal-binding</keyword>
<evidence type="ECO:0000256" key="4">
    <source>
        <dbReference type="ARBA" id="ARBA00022723"/>
    </source>
</evidence>
<name>A0AAU9D4R6_9FUSO</name>
<dbReference type="InterPro" id="IPR036390">
    <property type="entry name" value="WH_DNA-bd_sf"/>
</dbReference>
<dbReference type="SMART" id="SM00956">
    <property type="entry name" value="RQC"/>
    <property type="match status" value="1"/>
</dbReference>
<dbReference type="InterPro" id="IPR004589">
    <property type="entry name" value="DNA_helicase_ATP-dep_RecQ"/>
</dbReference>
<dbReference type="EMBL" id="AP027059">
    <property type="protein sequence ID" value="BDU51041.1"/>
    <property type="molecule type" value="Genomic_DNA"/>
</dbReference>
<dbReference type="EC" id="5.6.2.4" evidence="16"/>
<feature type="domain" description="Helicase ATP-binding" evidence="18">
    <location>
        <begin position="26"/>
        <end position="195"/>
    </location>
</feature>
<reference evidence="20 21" key="1">
    <citation type="submission" date="2022-11" db="EMBL/GenBank/DDBJ databases">
        <title>Haliovirga abyssi gen. nov., sp. nov., a mesophilic fermentative bacterium isolated from the Iheya North hydrothermal field and the proposal of Haliovirgaceae fam. nov.</title>
        <authorList>
            <person name="Miyazaki U."/>
            <person name="Tame A."/>
            <person name="Miyazaki J."/>
            <person name="Takai K."/>
            <person name="Sawayama S."/>
            <person name="Kitajima M."/>
            <person name="Okamoto A."/>
            <person name="Nakagawa S."/>
        </authorList>
    </citation>
    <scope>NUCLEOTIDE SEQUENCE [LARGE SCALE GENOMIC DNA]</scope>
    <source>
        <strain evidence="20 21">IC12</strain>
    </source>
</reference>
<dbReference type="GO" id="GO:0046872">
    <property type="term" value="F:metal ion binding"/>
    <property type="evidence" value="ECO:0007669"/>
    <property type="project" value="UniProtKB-KW"/>
</dbReference>
<dbReference type="InterPro" id="IPR014001">
    <property type="entry name" value="Helicase_ATP-bd"/>
</dbReference>
<keyword evidence="12" id="KW-0233">DNA recombination</keyword>
<keyword evidence="11" id="KW-0238">DNA-binding</keyword>
<dbReference type="PROSITE" id="PS51194">
    <property type="entry name" value="HELICASE_CTER"/>
    <property type="match status" value="1"/>
</dbReference>